<sequence length="378" mass="38911">MNKIFIIAALLLFAVSGLVFGAGASASYIISSSVLDAGSGAANSTSFKMLGKLREQQLVVAGSAGFSLSAGFLKSSYFSQAIVLSPVVTAISPSSGINSGTISITDLSGANFQAGASVKLSKSGEPDIVATNVVVVSSSKITCSLDLSGKAAGLWNVIVTNSDGRSGTLPAAFTIAFAAPVVTAITPKSGLNNALANIIDLAGSNFRSGAQVRLSKTGETDIIADNVAVVASTKITCQFNLVNKATGFWDIVVTNSDNQSARLAQGFKVESPSIQIVGKVESTQNPFNPSVKATAINYTLSKDADITVSIFNIRGEKEWERSFVAGQTGATTGANSIPWDGLTDFQAVASFGVHIVIITTKQNGSVVELGRTKIAVIK</sequence>
<dbReference type="CDD" id="cd00102">
    <property type="entry name" value="IPT"/>
    <property type="match status" value="1"/>
</dbReference>
<dbReference type="Gene3D" id="2.60.40.10">
    <property type="entry name" value="Immunoglobulins"/>
    <property type="match status" value="2"/>
</dbReference>
<gene>
    <name evidence="1" type="ORF">A2311_01200</name>
</gene>
<dbReference type="AlphaFoldDB" id="A0A1F4TNL5"/>
<accession>A0A1F4TNL5</accession>
<protein>
    <recommendedName>
        <fullName evidence="3">IPT/TIG domain-containing protein</fullName>
    </recommendedName>
</protein>
<evidence type="ECO:0000313" key="2">
    <source>
        <dbReference type="Proteomes" id="UP000178951"/>
    </source>
</evidence>
<dbReference type="Proteomes" id="UP000178951">
    <property type="component" value="Unassembled WGS sequence"/>
</dbReference>
<dbReference type="Gene3D" id="2.60.40.4070">
    <property type="match status" value="1"/>
</dbReference>
<dbReference type="SUPFAM" id="SSF81296">
    <property type="entry name" value="E set domains"/>
    <property type="match status" value="2"/>
</dbReference>
<comment type="caution">
    <text evidence="1">The sequence shown here is derived from an EMBL/GenBank/DDBJ whole genome shotgun (WGS) entry which is preliminary data.</text>
</comment>
<evidence type="ECO:0008006" key="3">
    <source>
        <dbReference type="Google" id="ProtNLM"/>
    </source>
</evidence>
<reference evidence="1 2" key="1">
    <citation type="journal article" date="2016" name="Nat. Commun.">
        <title>Thousands of microbial genomes shed light on interconnected biogeochemical processes in an aquifer system.</title>
        <authorList>
            <person name="Anantharaman K."/>
            <person name="Brown C.T."/>
            <person name="Hug L.A."/>
            <person name="Sharon I."/>
            <person name="Castelle C.J."/>
            <person name="Probst A.J."/>
            <person name="Thomas B.C."/>
            <person name="Singh A."/>
            <person name="Wilkins M.J."/>
            <person name="Karaoz U."/>
            <person name="Brodie E.L."/>
            <person name="Williams K.H."/>
            <person name="Hubbard S.S."/>
            <person name="Banfield J.F."/>
        </authorList>
    </citation>
    <scope>NUCLEOTIDE SEQUENCE [LARGE SCALE GENOMIC DNA]</scope>
</reference>
<proteinExistence type="predicted"/>
<dbReference type="EMBL" id="MEUF01000046">
    <property type="protein sequence ID" value="OGC34298.1"/>
    <property type="molecule type" value="Genomic_DNA"/>
</dbReference>
<dbReference type="InterPro" id="IPR014756">
    <property type="entry name" value="Ig_E-set"/>
</dbReference>
<dbReference type="STRING" id="1802583.A2311_01200"/>
<evidence type="ECO:0000313" key="1">
    <source>
        <dbReference type="EMBL" id="OGC34298.1"/>
    </source>
</evidence>
<organism evidence="1 2">
    <name type="scientific">candidate division WOR-1 bacterium RIFOXYB2_FULL_48_7</name>
    <dbReference type="NCBI Taxonomy" id="1802583"/>
    <lineage>
        <taxon>Bacteria</taxon>
        <taxon>Bacillati</taxon>
        <taxon>Saganbacteria</taxon>
    </lineage>
</organism>
<dbReference type="InterPro" id="IPR013783">
    <property type="entry name" value="Ig-like_fold"/>
</dbReference>
<name>A0A1F4TNL5_UNCSA</name>